<name>G1D029_9CAUD</name>
<proteinExistence type="predicted"/>
<gene>
    <name evidence="1" type="primary">71</name>
    <name evidence="1" type="ORF">PBI_BAKA_71</name>
</gene>
<dbReference type="RefSeq" id="YP_009636242.1">
    <property type="nucleotide sequence ID" value="NC_042316.1"/>
</dbReference>
<accession>G1D029</accession>
<dbReference type="KEGG" id="vg:40232978"/>
<organism evidence="1 2">
    <name type="scientific">Mycobacterium phage Baka</name>
    <dbReference type="NCBI Taxonomy" id="2902882"/>
    <lineage>
        <taxon>Viruses</taxon>
        <taxon>Duplodnaviria</taxon>
        <taxon>Heunggongvirae</taxon>
        <taxon>Uroviricota</taxon>
        <taxon>Caudoviricetes</taxon>
        <taxon>Omegavirus</taxon>
        <taxon>Omegavirus baka</taxon>
    </lineage>
</organism>
<protein>
    <submittedName>
        <fullName evidence="1">Uncharacterized protein</fullName>
    </submittedName>
</protein>
<dbReference type="Proteomes" id="UP000008404">
    <property type="component" value="Segment"/>
</dbReference>
<evidence type="ECO:0000313" key="1">
    <source>
        <dbReference type="EMBL" id="AEK08128.1"/>
    </source>
</evidence>
<sequence>MSELDEWIEDILRSNPRPSFIDDGASECIARTLRNLSAMGGHSLNTLKAVGDVILADLYAREYAVVKLPKPVGVNGEDDAVWLKAPYIAQDFRGDVVISDRLGLDSGELLDVAAALLAAHRACEDSW</sequence>
<keyword evidence="2" id="KW-1185">Reference proteome</keyword>
<reference evidence="1 2" key="1">
    <citation type="journal article" date="2012" name="J. Virol.">
        <title>Complete Genome Sequences of 138 Mycobacteriophages.</title>
        <authorList>
            <consortium name="the Science Education Alliance Phage Hunters Advancing Genomics and Evolutionary Science Program"/>
            <consortium name="the KwaZulu-Natal Research Institute for Tuberculosis and HIV Mycobacterial Genetics Course Students"/>
            <consortium name="the Phage Hunters Integrating Research and Education Program"/>
            <person name="Hatfull G.F."/>
        </authorList>
    </citation>
    <scope>NUCLEOTIDE SEQUENCE [LARGE SCALE GENOMIC DNA]</scope>
    <source>
        <strain evidence="1">Baka</strain>
    </source>
</reference>
<dbReference type="GeneID" id="40232978"/>
<evidence type="ECO:0000313" key="2">
    <source>
        <dbReference type="Proteomes" id="UP000008404"/>
    </source>
</evidence>
<dbReference type="EMBL" id="JF937090">
    <property type="protein sequence ID" value="AEK08128.1"/>
    <property type="molecule type" value="Genomic_DNA"/>
</dbReference>